<comment type="caution">
    <text evidence="3">The sequence shown here is derived from an EMBL/GenBank/DDBJ whole genome shotgun (WGS) entry which is preliminary data.</text>
</comment>
<keyword evidence="2" id="KW-0472">Membrane</keyword>
<accession>A0ABW7YB21</accession>
<dbReference type="RefSeq" id="WP_398659779.1">
    <property type="nucleotide sequence ID" value="NZ_JBITDC010000014.1"/>
</dbReference>
<dbReference type="Proteomes" id="UP001612415">
    <property type="component" value="Unassembled WGS sequence"/>
</dbReference>
<feature type="compositionally biased region" description="Low complexity" evidence="1">
    <location>
        <begin position="67"/>
        <end position="102"/>
    </location>
</feature>
<organism evidence="3 4">
    <name type="scientific">Streptomyces cellulosae</name>
    <dbReference type="NCBI Taxonomy" id="1968"/>
    <lineage>
        <taxon>Bacteria</taxon>
        <taxon>Bacillati</taxon>
        <taxon>Actinomycetota</taxon>
        <taxon>Actinomycetes</taxon>
        <taxon>Kitasatosporales</taxon>
        <taxon>Streptomycetaceae</taxon>
        <taxon>Streptomyces</taxon>
    </lineage>
</organism>
<protein>
    <submittedName>
        <fullName evidence="3">Uncharacterized protein</fullName>
    </submittedName>
</protein>
<keyword evidence="4" id="KW-1185">Reference proteome</keyword>
<feature type="region of interest" description="Disordered" evidence="1">
    <location>
        <begin position="1"/>
        <end position="114"/>
    </location>
</feature>
<feature type="transmembrane region" description="Helical" evidence="2">
    <location>
        <begin position="116"/>
        <end position="137"/>
    </location>
</feature>
<proteinExistence type="predicted"/>
<evidence type="ECO:0000313" key="4">
    <source>
        <dbReference type="Proteomes" id="UP001612415"/>
    </source>
</evidence>
<gene>
    <name evidence="3" type="ORF">ACIA8P_32470</name>
</gene>
<evidence type="ECO:0000256" key="2">
    <source>
        <dbReference type="SAM" id="Phobius"/>
    </source>
</evidence>
<reference evidence="3 4" key="1">
    <citation type="submission" date="2024-10" db="EMBL/GenBank/DDBJ databases">
        <title>The Natural Products Discovery Center: Release of the First 8490 Sequenced Strains for Exploring Actinobacteria Biosynthetic Diversity.</title>
        <authorList>
            <person name="Kalkreuter E."/>
            <person name="Kautsar S.A."/>
            <person name="Yang D."/>
            <person name="Bader C.D."/>
            <person name="Teijaro C.N."/>
            <person name="Fluegel L."/>
            <person name="Davis C.M."/>
            <person name="Simpson J.R."/>
            <person name="Lauterbach L."/>
            <person name="Steele A.D."/>
            <person name="Gui C."/>
            <person name="Meng S."/>
            <person name="Li G."/>
            <person name="Viehrig K."/>
            <person name="Ye F."/>
            <person name="Su P."/>
            <person name="Kiefer A.F."/>
            <person name="Nichols A."/>
            <person name="Cepeda A.J."/>
            <person name="Yan W."/>
            <person name="Fan B."/>
            <person name="Jiang Y."/>
            <person name="Adhikari A."/>
            <person name="Zheng C.-J."/>
            <person name="Schuster L."/>
            <person name="Cowan T.M."/>
            <person name="Smanski M.J."/>
            <person name="Chevrette M.G."/>
            <person name="De Carvalho L.P.S."/>
            <person name="Shen B."/>
        </authorList>
    </citation>
    <scope>NUCLEOTIDE SEQUENCE [LARGE SCALE GENOMIC DNA]</scope>
    <source>
        <strain evidence="3 4">NPDC051599</strain>
    </source>
</reference>
<feature type="compositionally biased region" description="Pro residues" evidence="1">
    <location>
        <begin position="26"/>
        <end position="36"/>
    </location>
</feature>
<evidence type="ECO:0000256" key="1">
    <source>
        <dbReference type="SAM" id="MobiDB-lite"/>
    </source>
</evidence>
<keyword evidence="2" id="KW-1133">Transmembrane helix</keyword>
<feature type="compositionally biased region" description="Pro residues" evidence="1">
    <location>
        <begin position="57"/>
        <end position="66"/>
    </location>
</feature>
<sequence>MSHNQPGPYGGQPQQPGPYGQQPGPYGQPPQAPPAQPGYGQPPQAPPPQPGYGYPQQPQPGVPPQQQPYGQQAPYGQQPPYGQAPYGQAPYGQPPYGQAPYGVPQPPAPGGGKKKAGLIIGAVAVVAAIGVGAYFVIGGSGGGIEDDGPHKLTTPSKLLSKKYTRVGDSREAKASSSDAKDLAKAGVTDATSVGALYSTVDLSSLDTSDPSAVAKAQSSESVSFSGVYGKVKDPEQAVNGTFAEMKRQTDKESDDVKLIGDAQSVSPDGFEGATMKCQQADGKKQGTEQKQTVYLCIWADYSTLGVVTPTAGSKSYSLAESAQIAADVRKEARVKS</sequence>
<name>A0ABW7YB21_STRCE</name>
<evidence type="ECO:0000313" key="3">
    <source>
        <dbReference type="EMBL" id="MFI5679300.1"/>
    </source>
</evidence>
<keyword evidence="2" id="KW-0812">Transmembrane</keyword>
<dbReference type="EMBL" id="JBITDC010000014">
    <property type="protein sequence ID" value="MFI5679300.1"/>
    <property type="molecule type" value="Genomic_DNA"/>
</dbReference>
<feature type="compositionally biased region" description="Low complexity" evidence="1">
    <location>
        <begin position="1"/>
        <end position="25"/>
    </location>
</feature>